<proteinExistence type="predicted"/>
<evidence type="ECO:0008006" key="4">
    <source>
        <dbReference type="Google" id="ProtNLM"/>
    </source>
</evidence>
<feature type="transmembrane region" description="Helical" evidence="1">
    <location>
        <begin position="54"/>
        <end position="75"/>
    </location>
</feature>
<protein>
    <recommendedName>
        <fullName evidence="4">Major facilitator superfamily (MFS) profile domain-containing protein</fullName>
    </recommendedName>
</protein>
<dbReference type="KEGG" id="kak:Kalk_18105"/>
<dbReference type="OrthoDB" id="6288988at2"/>
<dbReference type="AlphaFoldDB" id="A0A2K9LPD9"/>
<feature type="transmembrane region" description="Helical" evidence="1">
    <location>
        <begin position="87"/>
        <end position="107"/>
    </location>
</feature>
<name>A0A2K9LPD9_9GAMM</name>
<dbReference type="EMBL" id="CP022684">
    <property type="protein sequence ID" value="AUM14219.1"/>
    <property type="molecule type" value="Genomic_DNA"/>
</dbReference>
<dbReference type="Proteomes" id="UP000235116">
    <property type="component" value="Chromosome"/>
</dbReference>
<evidence type="ECO:0000313" key="3">
    <source>
        <dbReference type="Proteomes" id="UP000235116"/>
    </source>
</evidence>
<accession>A0A2K9LPD9</accession>
<sequence length="150" mass="16452">MTDSRLGVLAQGYEKLVGSPRIRVMAAAIASAVTWFCWAYWANREDPNQALLSGLFQGGVNFITTAFGSALLEALYNRIGDHSQGRAMCVVIVSSGSLVMMLCAHWLASTPNILLTVLPVYTVVILYCSSYIFGLHKIKNKYETEEVAVQ</sequence>
<dbReference type="RefSeq" id="WP_101895593.1">
    <property type="nucleotide sequence ID" value="NZ_CP022684.1"/>
</dbReference>
<evidence type="ECO:0000313" key="2">
    <source>
        <dbReference type="EMBL" id="AUM14219.1"/>
    </source>
</evidence>
<keyword evidence="1" id="KW-0812">Transmembrane</keyword>
<feature type="transmembrane region" description="Helical" evidence="1">
    <location>
        <begin position="113"/>
        <end position="133"/>
    </location>
</feature>
<gene>
    <name evidence="2" type="ORF">Kalk_18105</name>
</gene>
<organism evidence="2 3">
    <name type="scientific">Ketobacter alkanivorans</name>
    <dbReference type="NCBI Taxonomy" id="1917421"/>
    <lineage>
        <taxon>Bacteria</taxon>
        <taxon>Pseudomonadati</taxon>
        <taxon>Pseudomonadota</taxon>
        <taxon>Gammaproteobacteria</taxon>
        <taxon>Pseudomonadales</taxon>
        <taxon>Ketobacteraceae</taxon>
        <taxon>Ketobacter</taxon>
    </lineage>
</organism>
<keyword evidence="3" id="KW-1185">Reference proteome</keyword>
<keyword evidence="1" id="KW-0472">Membrane</keyword>
<feature type="transmembrane region" description="Helical" evidence="1">
    <location>
        <begin position="24"/>
        <end position="42"/>
    </location>
</feature>
<evidence type="ECO:0000256" key="1">
    <source>
        <dbReference type="SAM" id="Phobius"/>
    </source>
</evidence>
<keyword evidence="1" id="KW-1133">Transmembrane helix</keyword>
<reference evidence="3" key="1">
    <citation type="submission" date="2017-08" db="EMBL/GenBank/DDBJ databases">
        <title>Direct submision.</title>
        <authorList>
            <person name="Kim S.-J."/>
            <person name="Rhee S.-K."/>
        </authorList>
    </citation>
    <scope>NUCLEOTIDE SEQUENCE [LARGE SCALE GENOMIC DNA]</scope>
    <source>
        <strain evidence="3">GI5</strain>
    </source>
</reference>